<reference evidence="4" key="1">
    <citation type="submission" date="2016-07" db="EMBL/GenBank/DDBJ databases">
        <title>Nontailed viruses are major unrecognized killers of bacteria in the ocean.</title>
        <authorList>
            <person name="Kauffman K."/>
            <person name="Hussain F."/>
            <person name="Yang J."/>
            <person name="Arevalo P."/>
            <person name="Brown J."/>
            <person name="Cutler M."/>
            <person name="Kelly L."/>
            <person name="Polz M.F."/>
        </authorList>
    </citation>
    <scope>NUCLEOTIDE SEQUENCE [LARGE SCALE GENOMIC DNA]</scope>
    <source>
        <strain evidence="4">10N.261.45.A10</strain>
    </source>
</reference>
<dbReference type="EMBL" id="MDAL01000022">
    <property type="protein sequence ID" value="PMN91343.1"/>
    <property type="molecule type" value="Genomic_DNA"/>
</dbReference>
<feature type="region of interest" description="Disordered" evidence="1">
    <location>
        <begin position="58"/>
        <end position="92"/>
    </location>
</feature>
<keyword evidence="2" id="KW-0812">Transmembrane</keyword>
<dbReference type="Proteomes" id="UP000235387">
    <property type="component" value="Unassembled WGS sequence"/>
</dbReference>
<organism evidence="3 4">
    <name type="scientific">Enterovibrio norvegicus</name>
    <dbReference type="NCBI Taxonomy" id="188144"/>
    <lineage>
        <taxon>Bacteria</taxon>
        <taxon>Pseudomonadati</taxon>
        <taxon>Pseudomonadota</taxon>
        <taxon>Gammaproteobacteria</taxon>
        <taxon>Vibrionales</taxon>
        <taxon>Vibrionaceae</taxon>
        <taxon>Enterovibrio</taxon>
    </lineage>
</organism>
<feature type="compositionally biased region" description="Basic and acidic residues" evidence="1">
    <location>
        <begin position="67"/>
        <end position="76"/>
    </location>
</feature>
<gene>
    <name evidence="3" type="ORF">BCT23_17695</name>
</gene>
<feature type="transmembrane region" description="Helical" evidence="2">
    <location>
        <begin position="25"/>
        <end position="47"/>
    </location>
</feature>
<name>A0A2N7L9W0_9GAMM</name>
<evidence type="ECO:0000256" key="2">
    <source>
        <dbReference type="SAM" id="Phobius"/>
    </source>
</evidence>
<proteinExistence type="predicted"/>
<keyword evidence="2" id="KW-1133">Transmembrane helix</keyword>
<sequence>MNNEFGESILPDMTPLLEHLKGSPYLSFFILLAVISYLTVRALVPYFTKREEEKTKRHKALYQYKTKVSEHKKSSEQSKASKAKGAPTSAGK</sequence>
<evidence type="ECO:0000256" key="1">
    <source>
        <dbReference type="SAM" id="MobiDB-lite"/>
    </source>
</evidence>
<keyword evidence="2" id="KW-0472">Membrane</keyword>
<accession>A0A2N7L9W0</accession>
<evidence type="ECO:0000313" key="4">
    <source>
        <dbReference type="Proteomes" id="UP000235387"/>
    </source>
</evidence>
<comment type="caution">
    <text evidence="3">The sequence shown here is derived from an EMBL/GenBank/DDBJ whole genome shotgun (WGS) entry which is preliminary data.</text>
</comment>
<dbReference type="AlphaFoldDB" id="A0A2N7L9W0"/>
<protein>
    <submittedName>
        <fullName evidence="3">Uncharacterized protein</fullName>
    </submittedName>
</protein>
<evidence type="ECO:0000313" key="3">
    <source>
        <dbReference type="EMBL" id="PMN91343.1"/>
    </source>
</evidence>